<organism evidence="5 6">
    <name type="scientific">Granulicella rosea</name>
    <dbReference type="NCBI Taxonomy" id="474952"/>
    <lineage>
        <taxon>Bacteria</taxon>
        <taxon>Pseudomonadati</taxon>
        <taxon>Acidobacteriota</taxon>
        <taxon>Terriglobia</taxon>
        <taxon>Terriglobales</taxon>
        <taxon>Acidobacteriaceae</taxon>
        <taxon>Granulicella</taxon>
    </lineage>
</organism>
<sequence>MSTTKGSTQEPVQPIKHQPITQRTLAQYLQLSPSTVSLVMNDTPRGRLIPEATRQRIIEAAAKFDYRPDFYAKYLSSKRSYTIAVILPEIRELYAATILAGIDSTLTKEKYLYFTASHHDDKTLIREYPRRFLERAAEGFLSINTTFPAQPGRPWIAIGNHAKVDGVPRFAIDNFRGGAMAVEHLYELGHRRLAVIKGPPWRRAATERWRGIQTAARERGLTLDERIIGELHSGNSPTEISAPQEGYLCAKELLGKGVRFTGLITFNDVTAIGAMRAIRDEGLRTPEDISVIGFDDIASAGYISPTLTTFMQPLEELGAMAAAHLLGHIEGREELTHEELVEPRLVRRESTRAIAPSEA</sequence>
<evidence type="ECO:0000259" key="4">
    <source>
        <dbReference type="PROSITE" id="PS50932"/>
    </source>
</evidence>
<dbReference type="Pfam" id="PF13377">
    <property type="entry name" value="Peripla_BP_3"/>
    <property type="match status" value="1"/>
</dbReference>
<dbReference type="PANTHER" id="PTHR30146:SF109">
    <property type="entry name" value="HTH-TYPE TRANSCRIPTIONAL REGULATOR GALS"/>
    <property type="match status" value="1"/>
</dbReference>
<evidence type="ECO:0000313" key="6">
    <source>
        <dbReference type="Proteomes" id="UP000198356"/>
    </source>
</evidence>
<dbReference type="GO" id="GO:0000976">
    <property type="term" value="F:transcription cis-regulatory region binding"/>
    <property type="evidence" value="ECO:0007669"/>
    <property type="project" value="TreeGrafter"/>
</dbReference>
<dbReference type="GO" id="GO:0003700">
    <property type="term" value="F:DNA-binding transcription factor activity"/>
    <property type="evidence" value="ECO:0007669"/>
    <property type="project" value="TreeGrafter"/>
</dbReference>
<evidence type="ECO:0000256" key="2">
    <source>
        <dbReference type="ARBA" id="ARBA00023125"/>
    </source>
</evidence>
<dbReference type="Gene3D" id="1.10.260.40">
    <property type="entry name" value="lambda repressor-like DNA-binding domains"/>
    <property type="match status" value="1"/>
</dbReference>
<dbReference type="CDD" id="cd01392">
    <property type="entry name" value="HTH_LacI"/>
    <property type="match status" value="1"/>
</dbReference>
<feature type="domain" description="HTH lacI-type" evidence="4">
    <location>
        <begin position="20"/>
        <end position="77"/>
    </location>
</feature>
<dbReference type="EMBL" id="FZOU01000012">
    <property type="protein sequence ID" value="SNT41040.1"/>
    <property type="molecule type" value="Genomic_DNA"/>
</dbReference>
<gene>
    <name evidence="5" type="ORF">SAMN05421770_1121</name>
</gene>
<dbReference type="InterPro" id="IPR010982">
    <property type="entry name" value="Lambda_DNA-bd_dom_sf"/>
</dbReference>
<name>A0A239MEW8_9BACT</name>
<keyword evidence="1" id="KW-0805">Transcription regulation</keyword>
<protein>
    <submittedName>
        <fullName evidence="5">Transcriptional regulator, LacI family</fullName>
    </submittedName>
</protein>
<dbReference type="CDD" id="cd06267">
    <property type="entry name" value="PBP1_LacI_sugar_binding-like"/>
    <property type="match status" value="1"/>
</dbReference>
<dbReference type="AlphaFoldDB" id="A0A239MEW8"/>
<dbReference type="Gene3D" id="3.40.50.2300">
    <property type="match status" value="2"/>
</dbReference>
<dbReference type="PANTHER" id="PTHR30146">
    <property type="entry name" value="LACI-RELATED TRANSCRIPTIONAL REPRESSOR"/>
    <property type="match status" value="1"/>
</dbReference>
<keyword evidence="6" id="KW-1185">Reference proteome</keyword>
<dbReference type="InterPro" id="IPR046335">
    <property type="entry name" value="LacI/GalR-like_sensor"/>
</dbReference>
<accession>A0A239MEW8</accession>
<reference evidence="5 6" key="1">
    <citation type="submission" date="2017-06" db="EMBL/GenBank/DDBJ databases">
        <authorList>
            <person name="Kim H.J."/>
            <person name="Triplett B.A."/>
        </authorList>
    </citation>
    <scope>NUCLEOTIDE SEQUENCE [LARGE SCALE GENOMIC DNA]</scope>
    <source>
        <strain evidence="5 6">DSM 18704</strain>
    </source>
</reference>
<dbReference type="SMART" id="SM00354">
    <property type="entry name" value="HTH_LACI"/>
    <property type="match status" value="1"/>
</dbReference>
<dbReference type="InterPro" id="IPR000843">
    <property type="entry name" value="HTH_LacI"/>
</dbReference>
<evidence type="ECO:0000256" key="3">
    <source>
        <dbReference type="ARBA" id="ARBA00023163"/>
    </source>
</evidence>
<dbReference type="SUPFAM" id="SSF53822">
    <property type="entry name" value="Periplasmic binding protein-like I"/>
    <property type="match status" value="1"/>
</dbReference>
<dbReference type="PROSITE" id="PS50932">
    <property type="entry name" value="HTH_LACI_2"/>
    <property type="match status" value="1"/>
</dbReference>
<keyword evidence="2" id="KW-0238">DNA-binding</keyword>
<keyword evidence="3" id="KW-0804">Transcription</keyword>
<dbReference type="Proteomes" id="UP000198356">
    <property type="component" value="Unassembled WGS sequence"/>
</dbReference>
<proteinExistence type="predicted"/>
<dbReference type="RefSeq" id="WP_176441891.1">
    <property type="nucleotide sequence ID" value="NZ_FZOU01000012.1"/>
</dbReference>
<evidence type="ECO:0000256" key="1">
    <source>
        <dbReference type="ARBA" id="ARBA00023015"/>
    </source>
</evidence>
<dbReference type="InterPro" id="IPR028082">
    <property type="entry name" value="Peripla_BP_I"/>
</dbReference>
<dbReference type="SUPFAM" id="SSF47413">
    <property type="entry name" value="lambda repressor-like DNA-binding domains"/>
    <property type="match status" value="1"/>
</dbReference>
<evidence type="ECO:0000313" key="5">
    <source>
        <dbReference type="EMBL" id="SNT41040.1"/>
    </source>
</evidence>